<protein>
    <submittedName>
        <fullName evidence="1">Uncharacterized protein</fullName>
    </submittedName>
</protein>
<organism evidence="1 2">
    <name type="scientific">Hirundo rustica rustica</name>
    <dbReference type="NCBI Taxonomy" id="333673"/>
    <lineage>
        <taxon>Eukaryota</taxon>
        <taxon>Metazoa</taxon>
        <taxon>Chordata</taxon>
        <taxon>Craniata</taxon>
        <taxon>Vertebrata</taxon>
        <taxon>Euteleostomi</taxon>
        <taxon>Archelosauria</taxon>
        <taxon>Archosauria</taxon>
        <taxon>Dinosauria</taxon>
        <taxon>Saurischia</taxon>
        <taxon>Theropoda</taxon>
        <taxon>Coelurosauria</taxon>
        <taxon>Aves</taxon>
        <taxon>Neognathae</taxon>
        <taxon>Neoaves</taxon>
        <taxon>Telluraves</taxon>
        <taxon>Australaves</taxon>
        <taxon>Passeriformes</taxon>
        <taxon>Sylvioidea</taxon>
        <taxon>Hirundinidae</taxon>
        <taxon>Hirundo</taxon>
    </lineage>
</organism>
<gene>
    <name evidence="1" type="ORF">DUI87_21059</name>
</gene>
<reference evidence="1 2" key="1">
    <citation type="submission" date="2018-07" db="EMBL/GenBank/DDBJ databases">
        <title>A high quality draft genome assembly of the barn swallow (H. rustica rustica).</title>
        <authorList>
            <person name="Formenti G."/>
            <person name="Chiara M."/>
            <person name="Poveda L."/>
            <person name="Francoijs K.-J."/>
            <person name="Bonisoli-Alquati A."/>
            <person name="Canova L."/>
            <person name="Gianfranceschi L."/>
            <person name="Horner D.S."/>
            <person name="Saino N."/>
        </authorList>
    </citation>
    <scope>NUCLEOTIDE SEQUENCE [LARGE SCALE GENOMIC DNA]</scope>
    <source>
        <strain evidence="1">Chelidonia</strain>
        <tissue evidence="1">Blood</tissue>
    </source>
</reference>
<evidence type="ECO:0000313" key="1">
    <source>
        <dbReference type="EMBL" id="RMC01898.1"/>
    </source>
</evidence>
<keyword evidence="2" id="KW-1185">Reference proteome</keyword>
<dbReference type="AlphaFoldDB" id="A0A3M0JLE5"/>
<name>A0A3M0JLE5_HIRRU</name>
<proteinExistence type="predicted"/>
<dbReference type="Proteomes" id="UP000269221">
    <property type="component" value="Unassembled WGS sequence"/>
</dbReference>
<dbReference type="EMBL" id="QRBI01000134">
    <property type="protein sequence ID" value="RMC01898.1"/>
    <property type="molecule type" value="Genomic_DNA"/>
</dbReference>
<evidence type="ECO:0000313" key="2">
    <source>
        <dbReference type="Proteomes" id="UP000269221"/>
    </source>
</evidence>
<comment type="caution">
    <text evidence="1">The sequence shown here is derived from an EMBL/GenBank/DDBJ whole genome shotgun (WGS) entry which is preliminary data.</text>
</comment>
<sequence length="111" mass="12251">MCLLESWIRHGVTVTMPWAHGVTDWRDHENPVHQLEEPLGLSREAGGKLCVGNHSLLILREGAEFVFLSVAPKGEILGDCHPKPELLKVKEQAKPPDISSLVIARSWKAAA</sequence>
<accession>A0A3M0JLE5</accession>